<evidence type="ECO:0000313" key="1">
    <source>
        <dbReference type="EMBL" id="KAJ4834795.1"/>
    </source>
</evidence>
<evidence type="ECO:0000313" key="2">
    <source>
        <dbReference type="Proteomes" id="UP001141552"/>
    </source>
</evidence>
<comment type="caution">
    <text evidence="1">The sequence shown here is derived from an EMBL/GenBank/DDBJ whole genome shotgun (WGS) entry which is preliminary data.</text>
</comment>
<sequence length="93" mass="10968">MKGFLAREPPSEFHHLWPCSFGRTLKVDAPFYFISKLTHFMFIRKDGAVLPPSFYPITSFVINTLLRFKYYPSMSMGFRSISEWRFAFAWSNA</sequence>
<keyword evidence="2" id="KW-1185">Reference proteome</keyword>
<dbReference type="EMBL" id="JAKUCV010004620">
    <property type="protein sequence ID" value="KAJ4834795.1"/>
    <property type="molecule type" value="Genomic_DNA"/>
</dbReference>
<name>A0A9Q0JBJ3_9ROSI</name>
<proteinExistence type="predicted"/>
<reference evidence="1" key="1">
    <citation type="submission" date="2022-02" db="EMBL/GenBank/DDBJ databases">
        <authorList>
            <person name="Henning P.M."/>
            <person name="McCubbin A.G."/>
            <person name="Shore J.S."/>
        </authorList>
    </citation>
    <scope>NUCLEOTIDE SEQUENCE</scope>
    <source>
        <strain evidence="1">F60SS</strain>
        <tissue evidence="1">Leaves</tissue>
    </source>
</reference>
<accession>A0A9Q0JBJ3</accession>
<dbReference type="AlphaFoldDB" id="A0A9Q0JBJ3"/>
<organism evidence="1 2">
    <name type="scientific">Turnera subulata</name>
    <dbReference type="NCBI Taxonomy" id="218843"/>
    <lineage>
        <taxon>Eukaryota</taxon>
        <taxon>Viridiplantae</taxon>
        <taxon>Streptophyta</taxon>
        <taxon>Embryophyta</taxon>
        <taxon>Tracheophyta</taxon>
        <taxon>Spermatophyta</taxon>
        <taxon>Magnoliopsida</taxon>
        <taxon>eudicotyledons</taxon>
        <taxon>Gunneridae</taxon>
        <taxon>Pentapetalae</taxon>
        <taxon>rosids</taxon>
        <taxon>fabids</taxon>
        <taxon>Malpighiales</taxon>
        <taxon>Passifloraceae</taxon>
        <taxon>Turnera</taxon>
    </lineage>
</organism>
<protein>
    <submittedName>
        <fullName evidence="1">Uncharacterized protein</fullName>
    </submittedName>
</protein>
<dbReference type="Proteomes" id="UP001141552">
    <property type="component" value="Unassembled WGS sequence"/>
</dbReference>
<gene>
    <name evidence="1" type="ORF">Tsubulata_030072</name>
</gene>
<reference evidence="1" key="2">
    <citation type="journal article" date="2023" name="Plants (Basel)">
        <title>Annotation of the Turnera subulata (Passifloraceae) Draft Genome Reveals the S-Locus Evolved after the Divergence of Turneroideae from Passifloroideae in a Stepwise Manner.</title>
        <authorList>
            <person name="Henning P.M."/>
            <person name="Roalson E.H."/>
            <person name="Mir W."/>
            <person name="McCubbin A.G."/>
            <person name="Shore J.S."/>
        </authorList>
    </citation>
    <scope>NUCLEOTIDE SEQUENCE</scope>
    <source>
        <strain evidence="1">F60SS</strain>
    </source>
</reference>